<keyword evidence="4" id="KW-0804">Transcription</keyword>
<protein>
    <recommendedName>
        <fullName evidence="7">Grh/CP2 DB domain-containing protein</fullName>
    </recommendedName>
</protein>
<proteinExistence type="predicted"/>
<dbReference type="PANTHER" id="PTHR11037:SF20">
    <property type="entry name" value="PROTEIN GRAINYHEAD"/>
    <property type="match status" value="1"/>
</dbReference>
<evidence type="ECO:0000259" key="7">
    <source>
        <dbReference type="PROSITE" id="PS51968"/>
    </source>
</evidence>
<organism evidence="8 9">
    <name type="scientific">Penicillium egyptiacum</name>
    <dbReference type="NCBI Taxonomy" id="1303716"/>
    <lineage>
        <taxon>Eukaryota</taxon>
        <taxon>Fungi</taxon>
        <taxon>Dikarya</taxon>
        <taxon>Ascomycota</taxon>
        <taxon>Pezizomycotina</taxon>
        <taxon>Eurotiomycetes</taxon>
        <taxon>Eurotiomycetidae</taxon>
        <taxon>Eurotiales</taxon>
        <taxon>Aspergillaceae</taxon>
        <taxon>Penicillium</taxon>
    </lineage>
</organism>
<dbReference type="PANTHER" id="PTHR11037">
    <property type="entry name" value="TRANSCRIPTION FACTOR CP2"/>
    <property type="match status" value="1"/>
</dbReference>
<evidence type="ECO:0000256" key="1">
    <source>
        <dbReference type="ARBA" id="ARBA00004123"/>
    </source>
</evidence>
<evidence type="ECO:0000256" key="2">
    <source>
        <dbReference type="ARBA" id="ARBA00023015"/>
    </source>
</evidence>
<evidence type="ECO:0000256" key="4">
    <source>
        <dbReference type="ARBA" id="ARBA00023163"/>
    </source>
</evidence>
<sequence length="723" mass="81626">MMRRPHDEFINQFREKYGDRFLSRQAEREIRGVQTDMEDPMLPDSCVNGNEPIDVAPTDEANTDQTLRRESGYSKHRSFHAPDSFSSMIDVEKYETFHDRNVSGSDAVLYNNVEDILSPLSQWSADISRILDEPVQPNAQDPRNAPCFTSLAKSQGWPYDDTHFGQANGISTTLVHHNYGYATLYDVYQDIFTNRCSGQSNPKSDLATPKAQVNEHWLYGHREKYTYAQRTLYLLFAEALHRFRYNATLQAPTAMHQPGNEKPVTYLNKGQPYSLTVADSTPPTNNAGFFEYRTFVYVSFEGEDQRSNPVASWQLWKEGRGLKEANERKGKLLAVEFIEPSQSGLRNQGHCQVQLEEATVNGFCVIWTADPTAKVYEAVILLKFNFVSTDFTRAKGVKGVPVRLCTKTEMLQSNDRNKSVMNEPERCYSLVKVLRDHGAERKLWNDKIRISKRAEKLSKRIMDREANANFASRCHNESAINGRKFDVPPHKKRKSSISPRKSPSSEVLRAELATTVEVLSSARPVSVLALRGNMKDRLLDDRHSTGAINLVSEGAAQIPNKANIQVHSQSPVCQERPPKVPYGSVRASKSSPPPAKHSSKSGWYHRTSNSFYAHFYFAVACFYILFALSGKQPEGTYHAIYLTGRTSRNLEVELAAKLHIDPCLIPRIIWINSKGLKVVVDDDVVGQLPEGQIMIASVHEHSTTVMAPSSAKRSEVEVELVFQ</sequence>
<feature type="region of interest" description="Disordered" evidence="6">
    <location>
        <begin position="566"/>
        <end position="601"/>
    </location>
</feature>
<evidence type="ECO:0000256" key="3">
    <source>
        <dbReference type="ARBA" id="ARBA00023125"/>
    </source>
</evidence>
<dbReference type="GO" id="GO:0005634">
    <property type="term" value="C:nucleus"/>
    <property type="evidence" value="ECO:0007669"/>
    <property type="project" value="UniProtKB-SubCell"/>
</dbReference>
<feature type="domain" description="Grh/CP2 DB" evidence="7">
    <location>
        <begin position="241"/>
        <end position="498"/>
    </location>
</feature>
<dbReference type="InterPro" id="IPR057520">
    <property type="entry name" value="GRHL1/CP2_C"/>
</dbReference>
<evidence type="ECO:0000256" key="5">
    <source>
        <dbReference type="ARBA" id="ARBA00023242"/>
    </source>
</evidence>
<evidence type="ECO:0000313" key="8">
    <source>
        <dbReference type="EMBL" id="CAG8894661.1"/>
    </source>
</evidence>
<comment type="caution">
    <text evidence="8">The sequence shown here is derived from an EMBL/GenBank/DDBJ whole genome shotgun (WGS) entry which is preliminary data.</text>
</comment>
<dbReference type="PROSITE" id="PS51968">
    <property type="entry name" value="GRH_CP2_DB"/>
    <property type="match status" value="1"/>
</dbReference>
<keyword evidence="9" id="KW-1185">Reference proteome</keyword>
<dbReference type="GO" id="GO:0001228">
    <property type="term" value="F:DNA-binding transcription activator activity, RNA polymerase II-specific"/>
    <property type="evidence" value="ECO:0007669"/>
    <property type="project" value="TreeGrafter"/>
</dbReference>
<dbReference type="InterPro" id="IPR007604">
    <property type="entry name" value="CP2"/>
</dbReference>
<keyword evidence="5" id="KW-0539">Nucleus</keyword>
<evidence type="ECO:0000313" key="9">
    <source>
        <dbReference type="Proteomes" id="UP001154252"/>
    </source>
</evidence>
<dbReference type="EMBL" id="CAJVRC010000851">
    <property type="protein sequence ID" value="CAG8894661.1"/>
    <property type="molecule type" value="Genomic_DNA"/>
</dbReference>
<keyword evidence="2" id="KW-0805">Transcription regulation</keyword>
<dbReference type="Proteomes" id="UP001154252">
    <property type="component" value="Unassembled WGS sequence"/>
</dbReference>
<dbReference type="OrthoDB" id="7680836at2759"/>
<dbReference type="Pfam" id="PF04516">
    <property type="entry name" value="CP2"/>
    <property type="match status" value="1"/>
</dbReference>
<keyword evidence="3" id="KW-0238">DNA-binding</keyword>
<feature type="region of interest" description="Disordered" evidence="6">
    <location>
        <begin position="480"/>
        <end position="505"/>
    </location>
</feature>
<dbReference type="GO" id="GO:0000978">
    <property type="term" value="F:RNA polymerase II cis-regulatory region sequence-specific DNA binding"/>
    <property type="evidence" value="ECO:0007669"/>
    <property type="project" value="TreeGrafter"/>
</dbReference>
<dbReference type="InterPro" id="IPR040167">
    <property type="entry name" value="TF_CP2-like"/>
</dbReference>
<accession>A0A9W4K9N4</accession>
<evidence type="ECO:0000256" key="6">
    <source>
        <dbReference type="SAM" id="MobiDB-lite"/>
    </source>
</evidence>
<comment type="subcellular location">
    <subcellularLocation>
        <location evidence="1">Nucleus</location>
    </subcellularLocation>
</comment>
<dbReference type="AlphaFoldDB" id="A0A9W4K9N4"/>
<gene>
    <name evidence="8" type="ORF">PEGY_LOCUS3862</name>
</gene>
<feature type="compositionally biased region" description="Low complexity" evidence="6">
    <location>
        <begin position="496"/>
        <end position="505"/>
    </location>
</feature>
<dbReference type="Pfam" id="PF25416">
    <property type="entry name" value="GRHL1_C"/>
    <property type="match status" value="1"/>
</dbReference>
<name>A0A9W4K9N4_9EURO</name>
<reference evidence="8" key="1">
    <citation type="submission" date="2021-07" db="EMBL/GenBank/DDBJ databases">
        <authorList>
            <person name="Branca A.L. A."/>
        </authorList>
    </citation>
    <scope>NUCLEOTIDE SEQUENCE</scope>
</reference>